<evidence type="ECO:0000313" key="3">
    <source>
        <dbReference type="Proteomes" id="UP000095085"/>
    </source>
</evidence>
<dbReference type="EMBL" id="KV454544">
    <property type="protein sequence ID" value="ODV65751.1"/>
    <property type="molecule type" value="Genomic_DNA"/>
</dbReference>
<dbReference type="GeneID" id="30993556"/>
<organism evidence="2 3">
    <name type="scientific">Hyphopichia burtonii NRRL Y-1933</name>
    <dbReference type="NCBI Taxonomy" id="984485"/>
    <lineage>
        <taxon>Eukaryota</taxon>
        <taxon>Fungi</taxon>
        <taxon>Dikarya</taxon>
        <taxon>Ascomycota</taxon>
        <taxon>Saccharomycotina</taxon>
        <taxon>Pichiomycetes</taxon>
        <taxon>Debaryomycetaceae</taxon>
        <taxon>Hyphopichia</taxon>
    </lineage>
</organism>
<sequence>MDEDSDIADINDIFQDLDTDLIEMLQRGQQANLFRDIPVEEHDNRINQLNRIFISRNNLQSRYQRSPHSHEYFYIYWAFDKIPIPCLNLYLGWMFLRTFELKQNLIRIFKFITFFIIKFFRMVPFIYLAYAYLKDLFLLVFHVSNLITFSDNFLKDAMAYMMVSNKSLVKRFDTNDTEVLYYMDDITETTFNEMSWGSIFKTILYNYVVRFISISCGSFTTEEGEFNYCKFDNNTLIFKFSDSILKSFPFLLHSNQFFSDSVIAKSFFAPLLKFFNFLTANDFRLIFLKFFTITIYLSFAIGGNLIALNVLALYSQWTIKTAKMYFTFYKELLSIVWQSLSNPII</sequence>
<evidence type="ECO:0000256" key="1">
    <source>
        <dbReference type="SAM" id="Phobius"/>
    </source>
</evidence>
<keyword evidence="1" id="KW-0472">Membrane</keyword>
<dbReference type="Proteomes" id="UP000095085">
    <property type="component" value="Unassembled WGS sequence"/>
</dbReference>
<proteinExistence type="predicted"/>
<accession>A0A1E4RES9</accession>
<reference evidence="3" key="1">
    <citation type="submission" date="2016-05" db="EMBL/GenBank/DDBJ databases">
        <title>Comparative genomics of biotechnologically important yeasts.</title>
        <authorList>
            <consortium name="DOE Joint Genome Institute"/>
            <person name="Riley R."/>
            <person name="Haridas S."/>
            <person name="Wolfe K.H."/>
            <person name="Lopes M.R."/>
            <person name="Hittinger C.T."/>
            <person name="Goker M."/>
            <person name="Salamov A."/>
            <person name="Wisecaver J."/>
            <person name="Long T.M."/>
            <person name="Aerts A.L."/>
            <person name="Barry K."/>
            <person name="Choi C."/>
            <person name="Clum A."/>
            <person name="Coughlan A.Y."/>
            <person name="Deshpande S."/>
            <person name="Douglass A.P."/>
            <person name="Hanson S.J."/>
            <person name="Klenk H.-P."/>
            <person name="Labutti K."/>
            <person name="Lapidus A."/>
            <person name="Lindquist E."/>
            <person name="Lipzen A."/>
            <person name="Meier-Kolthoff J.P."/>
            <person name="Ohm R.A."/>
            <person name="Otillar R.P."/>
            <person name="Pangilinan J."/>
            <person name="Peng Y."/>
            <person name="Rokas A."/>
            <person name="Rosa C.A."/>
            <person name="Scheuner C."/>
            <person name="Sibirny A.A."/>
            <person name="Slot J.C."/>
            <person name="Stielow J.B."/>
            <person name="Sun H."/>
            <person name="Kurtzman C.P."/>
            <person name="Blackwell M."/>
            <person name="Grigoriev I.V."/>
            <person name="Jeffries T.W."/>
        </authorList>
    </citation>
    <scope>NUCLEOTIDE SEQUENCE [LARGE SCALE GENOMIC DNA]</scope>
    <source>
        <strain evidence="3">NRRL Y-1933</strain>
    </source>
</reference>
<feature type="transmembrane region" description="Helical" evidence="1">
    <location>
        <begin position="286"/>
        <end position="314"/>
    </location>
</feature>
<gene>
    <name evidence="2" type="ORF">HYPBUDRAFT_113909</name>
</gene>
<name>A0A1E4RES9_9ASCO</name>
<dbReference type="RefSeq" id="XP_020074818.1">
    <property type="nucleotide sequence ID" value="XM_020219006.1"/>
</dbReference>
<keyword evidence="3" id="KW-1185">Reference proteome</keyword>
<feature type="transmembrane region" description="Helical" evidence="1">
    <location>
        <begin position="108"/>
        <end position="130"/>
    </location>
</feature>
<keyword evidence="1" id="KW-0812">Transmembrane</keyword>
<dbReference type="AlphaFoldDB" id="A0A1E4RES9"/>
<protein>
    <submittedName>
        <fullName evidence="2">Uncharacterized protein</fullName>
    </submittedName>
</protein>
<feature type="transmembrane region" description="Helical" evidence="1">
    <location>
        <begin position="74"/>
        <end position="96"/>
    </location>
</feature>
<dbReference type="OrthoDB" id="4095619at2759"/>
<keyword evidence="1" id="KW-1133">Transmembrane helix</keyword>
<evidence type="ECO:0000313" key="2">
    <source>
        <dbReference type="EMBL" id="ODV65751.1"/>
    </source>
</evidence>